<reference evidence="1 2" key="1">
    <citation type="submission" date="2018-04" db="EMBL/GenBank/DDBJ databases">
        <title>Characteristic and Complete Genome Sequencing of A Novel Member of Infective Endocarditis Causative Bacteria: Bergeyella cardium QL-PH.</title>
        <authorList>
            <person name="Pan H."/>
            <person name="Sun E."/>
            <person name="Zhang Y."/>
        </authorList>
    </citation>
    <scope>NUCLEOTIDE SEQUENCE [LARGE SCALE GENOMIC DNA]</scope>
    <source>
        <strain evidence="1 2">HPQL</strain>
    </source>
</reference>
<dbReference type="KEGG" id="bcad:DBX24_02785"/>
<protein>
    <submittedName>
        <fullName evidence="1">Uncharacterized protein</fullName>
    </submittedName>
</protein>
<accession>A0A6P1QT78</accession>
<name>A0A6P1QT78_9FLAO</name>
<organism evidence="1 2">
    <name type="scientific">Bergeyella cardium</name>
    <dbReference type="NCBI Taxonomy" id="1585976"/>
    <lineage>
        <taxon>Bacteria</taxon>
        <taxon>Pseudomonadati</taxon>
        <taxon>Bacteroidota</taxon>
        <taxon>Flavobacteriia</taxon>
        <taxon>Flavobacteriales</taxon>
        <taxon>Weeksellaceae</taxon>
        <taxon>Bergeyella</taxon>
    </lineage>
</organism>
<dbReference type="Proteomes" id="UP000464318">
    <property type="component" value="Chromosome"/>
</dbReference>
<evidence type="ECO:0000313" key="2">
    <source>
        <dbReference type="Proteomes" id="UP000464318"/>
    </source>
</evidence>
<dbReference type="RefSeq" id="WP_160223921.1">
    <property type="nucleotide sequence ID" value="NZ_CP029149.1"/>
</dbReference>
<evidence type="ECO:0000313" key="1">
    <source>
        <dbReference type="EMBL" id="QHN64895.1"/>
    </source>
</evidence>
<proteinExistence type="predicted"/>
<keyword evidence="2" id="KW-1185">Reference proteome</keyword>
<sequence>MEEETLFLAPLGFHWRKIAAFPAPPKPTAWGALKNNRPTSYDISVCHASG</sequence>
<dbReference type="AlphaFoldDB" id="A0A6P1QT78"/>
<gene>
    <name evidence="1" type="ORF">DBX24_02785</name>
</gene>
<dbReference type="EMBL" id="CP029149">
    <property type="protein sequence ID" value="QHN64895.1"/>
    <property type="molecule type" value="Genomic_DNA"/>
</dbReference>